<keyword evidence="2" id="KW-1185">Reference proteome</keyword>
<protein>
    <submittedName>
        <fullName evidence="1">Uncharacterized protein</fullName>
    </submittedName>
</protein>
<sequence>MAYKVIYNFSDGTTDELDGEIYETYEEAEREAAQAASDFSQGGDYLREAGEDYCEATIVDWDIIEV</sequence>
<dbReference type="Proteomes" id="UP000179284">
    <property type="component" value="Chromosome II"/>
</dbReference>
<dbReference type="KEGG" id="bhu:bhn_III005"/>
<dbReference type="AlphaFoldDB" id="A0A1D9NXI2"/>
<name>A0A1D9NXI2_9FIRM</name>
<reference evidence="2" key="1">
    <citation type="submission" date="2016-10" db="EMBL/GenBank/DDBJ databases">
        <title>The complete genome sequence of the rumen bacterium Butyrivibrio hungatei MB2003.</title>
        <authorList>
            <person name="Palevich N."/>
            <person name="Kelly W.J."/>
            <person name="Leahy S.C."/>
            <person name="Altermann E."/>
            <person name="Rakonjac J."/>
            <person name="Attwood G.T."/>
        </authorList>
    </citation>
    <scope>NUCLEOTIDE SEQUENCE [LARGE SCALE GENOMIC DNA]</scope>
    <source>
        <strain evidence="2">MB2003</strain>
    </source>
</reference>
<dbReference type="EMBL" id="CP017830">
    <property type="protein sequence ID" value="AOZ94953.1"/>
    <property type="molecule type" value="Genomic_DNA"/>
</dbReference>
<gene>
    <name evidence="1" type="ORF">bhn_III005</name>
</gene>
<dbReference type="RefSeq" id="WP_071174785.1">
    <property type="nucleotide sequence ID" value="NZ_CP017830.1"/>
</dbReference>
<proteinExistence type="predicted"/>
<organism evidence="1 2">
    <name type="scientific">Butyrivibrio hungatei</name>
    <dbReference type="NCBI Taxonomy" id="185008"/>
    <lineage>
        <taxon>Bacteria</taxon>
        <taxon>Bacillati</taxon>
        <taxon>Bacillota</taxon>
        <taxon>Clostridia</taxon>
        <taxon>Lachnospirales</taxon>
        <taxon>Lachnospiraceae</taxon>
        <taxon>Butyrivibrio</taxon>
    </lineage>
</organism>
<evidence type="ECO:0000313" key="2">
    <source>
        <dbReference type="Proteomes" id="UP000179284"/>
    </source>
</evidence>
<accession>A0A1D9NXI2</accession>
<evidence type="ECO:0000313" key="1">
    <source>
        <dbReference type="EMBL" id="AOZ94953.1"/>
    </source>
</evidence>